<protein>
    <submittedName>
        <fullName evidence="2 3">Uncharacterized protein LOC108986362</fullName>
    </submittedName>
</protein>
<evidence type="ECO:0000313" key="3">
    <source>
        <dbReference type="RefSeq" id="XP_018814512.1"/>
    </source>
</evidence>
<proteinExistence type="predicted"/>
<evidence type="ECO:0000313" key="2">
    <source>
        <dbReference type="RefSeq" id="XP_018814508.1"/>
    </source>
</evidence>
<dbReference type="RefSeq" id="XP_018814508.1">
    <property type="nucleotide sequence ID" value="XM_018958963.2"/>
</dbReference>
<dbReference type="RefSeq" id="XP_035548053.1">
    <property type="nucleotide sequence ID" value="XM_035692160.1"/>
</dbReference>
<dbReference type="Gramene" id="Jr07_36380_p1">
    <property type="protein sequence ID" value="cds.Jr07_36380_p1"/>
    <property type="gene ID" value="Jr07_36380"/>
</dbReference>
<evidence type="ECO:0000313" key="7">
    <source>
        <dbReference type="RefSeq" id="XP_035548056.1"/>
    </source>
</evidence>
<dbReference type="OrthoDB" id="2018517at2759"/>
<gene>
    <name evidence="2 3 4 5 6 7 8" type="primary">LOC108986362</name>
</gene>
<sequence>MFGGIHPRVLFEIRRQLHTLSHESPSQTLKSKIAELQKMRKMRRSPKKDQFLVEVPESRAYLDTATMPMIVAGVGIAFFAKLLMMYDDSRSQELIERKIRNAPAGQGTVRMLSREEWEEIREVRPRTPFESKLARPNARIRTGEPLRMEDLKDWTIDVLTDAFTRVEETVRQNSDESRL</sequence>
<name>A0A2I4E529_JUGRE</name>
<dbReference type="KEGG" id="jre:108986362"/>
<dbReference type="PANTHER" id="PTHR36008">
    <property type="entry name" value="OS09G0478400 PROTEIN"/>
    <property type="match status" value="1"/>
</dbReference>
<reference evidence="2 3" key="1">
    <citation type="submission" date="2025-04" db="UniProtKB">
        <authorList>
            <consortium name="RefSeq"/>
        </authorList>
    </citation>
    <scope>IDENTIFICATION</scope>
    <source>
        <tissue evidence="2 3">Leaves</tissue>
    </source>
</reference>
<keyword evidence="1" id="KW-1185">Reference proteome</keyword>
<evidence type="ECO:0000313" key="1">
    <source>
        <dbReference type="Proteomes" id="UP000235220"/>
    </source>
</evidence>
<evidence type="ECO:0000313" key="5">
    <source>
        <dbReference type="RefSeq" id="XP_035548054.1"/>
    </source>
</evidence>
<dbReference type="RefSeq" id="XP_018814512.1">
    <property type="nucleotide sequence ID" value="XM_018958967.2"/>
</dbReference>
<dbReference type="STRING" id="51240.A0A2I4E529"/>
<dbReference type="RefSeq" id="XP_035548056.1">
    <property type="nucleotide sequence ID" value="XM_035692163.1"/>
</dbReference>
<dbReference type="RefSeq" id="XP_035548055.1">
    <property type="nucleotide sequence ID" value="XM_035692162.1"/>
</dbReference>
<evidence type="ECO:0000313" key="4">
    <source>
        <dbReference type="RefSeq" id="XP_035548053.1"/>
    </source>
</evidence>
<dbReference type="AlphaFoldDB" id="A0A2I4E529"/>
<dbReference type="PANTHER" id="PTHR36008:SF1">
    <property type="entry name" value="OS09G0478400 PROTEIN"/>
    <property type="match status" value="1"/>
</dbReference>
<organism evidence="1 8">
    <name type="scientific">Juglans regia</name>
    <name type="common">English walnut</name>
    <dbReference type="NCBI Taxonomy" id="51240"/>
    <lineage>
        <taxon>Eukaryota</taxon>
        <taxon>Viridiplantae</taxon>
        <taxon>Streptophyta</taxon>
        <taxon>Embryophyta</taxon>
        <taxon>Tracheophyta</taxon>
        <taxon>Spermatophyta</taxon>
        <taxon>Magnoliopsida</taxon>
        <taxon>eudicotyledons</taxon>
        <taxon>Gunneridae</taxon>
        <taxon>Pentapetalae</taxon>
        <taxon>rosids</taxon>
        <taxon>fabids</taxon>
        <taxon>Fagales</taxon>
        <taxon>Juglandaceae</taxon>
        <taxon>Juglans</taxon>
    </lineage>
</organism>
<evidence type="ECO:0000313" key="6">
    <source>
        <dbReference type="RefSeq" id="XP_035548055.1"/>
    </source>
</evidence>
<dbReference type="RefSeq" id="XP_035548054.1">
    <property type="nucleotide sequence ID" value="XM_035692161.1"/>
</dbReference>
<accession>A0A2I4E529</accession>
<dbReference type="GeneID" id="108986362"/>
<evidence type="ECO:0000313" key="8">
    <source>
        <dbReference type="RefSeq" id="XP_035548057.1"/>
    </source>
</evidence>
<dbReference type="RefSeq" id="XP_035548057.1">
    <property type="nucleotide sequence ID" value="XM_035692164.1"/>
</dbReference>
<dbReference type="Proteomes" id="UP000235220">
    <property type="component" value="Chromosome 7"/>
</dbReference>